<dbReference type="AlphaFoldDB" id="A0A2J6QRI0"/>
<protein>
    <recommendedName>
        <fullName evidence="4">Condensation domain-containing protein</fullName>
    </recommendedName>
</protein>
<gene>
    <name evidence="2" type="ORF">L207DRAFT_594023</name>
</gene>
<organism evidence="2 3">
    <name type="scientific">Hyaloscypha variabilis (strain UAMH 11265 / GT02V1 / F)</name>
    <name type="common">Meliniomyces variabilis</name>
    <dbReference type="NCBI Taxonomy" id="1149755"/>
    <lineage>
        <taxon>Eukaryota</taxon>
        <taxon>Fungi</taxon>
        <taxon>Dikarya</taxon>
        <taxon>Ascomycota</taxon>
        <taxon>Pezizomycotina</taxon>
        <taxon>Leotiomycetes</taxon>
        <taxon>Helotiales</taxon>
        <taxon>Hyaloscyphaceae</taxon>
        <taxon>Hyaloscypha</taxon>
        <taxon>Hyaloscypha variabilis</taxon>
    </lineage>
</organism>
<accession>A0A2J6QRI0</accession>
<dbReference type="GO" id="GO:0016874">
    <property type="term" value="F:ligase activity"/>
    <property type="evidence" value="ECO:0007669"/>
    <property type="project" value="UniProtKB-KW"/>
</dbReference>
<sequence>MSHAQWDGLSLPTFEKAFSYNLEDRPLKKIPDFSAYIAHSVAVRSKAIAYWKNMLGDTLVNYVFSAKPRRGADQESLPRSIEIQRLIPKPNLPNNVTLSFAMMSGSRDIVYGQVVGGRNANLNGIDEILASCMNIIPIRARIDDLCTYADLSSSLRLQYNSLGEADSLGLDEIITRCTKWPADFRLNSIIQHQNILVTPEIYFGEFLPRSSGSTILVAFAEY</sequence>
<dbReference type="Gene3D" id="3.30.559.30">
    <property type="entry name" value="Nonribosomal peptide synthetase, condensation domain"/>
    <property type="match status" value="1"/>
</dbReference>
<keyword evidence="1" id="KW-0436">Ligase</keyword>
<proteinExistence type="predicted"/>
<dbReference type="PANTHER" id="PTHR45527:SF3">
    <property type="entry name" value="SIDEROPHORE SYNTHETASE (EUROFUNG)"/>
    <property type="match status" value="1"/>
</dbReference>
<evidence type="ECO:0008006" key="4">
    <source>
        <dbReference type="Google" id="ProtNLM"/>
    </source>
</evidence>
<dbReference type="GO" id="GO:0043041">
    <property type="term" value="P:amino acid activation for nonribosomal peptide biosynthetic process"/>
    <property type="evidence" value="ECO:0007669"/>
    <property type="project" value="TreeGrafter"/>
</dbReference>
<dbReference type="EMBL" id="KZ613982">
    <property type="protein sequence ID" value="PMD28870.1"/>
    <property type="molecule type" value="Genomic_DNA"/>
</dbReference>
<evidence type="ECO:0000256" key="1">
    <source>
        <dbReference type="ARBA" id="ARBA00022598"/>
    </source>
</evidence>
<dbReference type="PANTHER" id="PTHR45527">
    <property type="entry name" value="NONRIBOSOMAL PEPTIDE SYNTHETASE"/>
    <property type="match status" value="1"/>
</dbReference>
<dbReference type="OrthoDB" id="3545537at2759"/>
<dbReference type="Proteomes" id="UP000235786">
    <property type="component" value="Unassembled WGS sequence"/>
</dbReference>
<dbReference type="GO" id="GO:0005737">
    <property type="term" value="C:cytoplasm"/>
    <property type="evidence" value="ECO:0007669"/>
    <property type="project" value="TreeGrafter"/>
</dbReference>
<keyword evidence="3" id="KW-1185">Reference proteome</keyword>
<dbReference type="SUPFAM" id="SSF52777">
    <property type="entry name" value="CoA-dependent acyltransferases"/>
    <property type="match status" value="1"/>
</dbReference>
<dbReference type="GO" id="GO:0031177">
    <property type="term" value="F:phosphopantetheine binding"/>
    <property type="evidence" value="ECO:0007669"/>
    <property type="project" value="TreeGrafter"/>
</dbReference>
<dbReference type="STRING" id="1149755.A0A2J6QRI0"/>
<reference evidence="2 3" key="1">
    <citation type="submission" date="2016-04" db="EMBL/GenBank/DDBJ databases">
        <title>A degradative enzymes factory behind the ericoid mycorrhizal symbiosis.</title>
        <authorList>
            <consortium name="DOE Joint Genome Institute"/>
            <person name="Martino E."/>
            <person name="Morin E."/>
            <person name="Grelet G."/>
            <person name="Kuo A."/>
            <person name="Kohler A."/>
            <person name="Daghino S."/>
            <person name="Barry K."/>
            <person name="Choi C."/>
            <person name="Cichocki N."/>
            <person name="Clum A."/>
            <person name="Copeland A."/>
            <person name="Hainaut M."/>
            <person name="Haridas S."/>
            <person name="Labutti K."/>
            <person name="Lindquist E."/>
            <person name="Lipzen A."/>
            <person name="Khouja H.-R."/>
            <person name="Murat C."/>
            <person name="Ohm R."/>
            <person name="Olson A."/>
            <person name="Spatafora J."/>
            <person name="Veneault-Fourrey C."/>
            <person name="Henrissat B."/>
            <person name="Grigoriev I."/>
            <person name="Martin F."/>
            <person name="Perotto S."/>
        </authorList>
    </citation>
    <scope>NUCLEOTIDE SEQUENCE [LARGE SCALE GENOMIC DNA]</scope>
    <source>
        <strain evidence="2 3">F</strain>
    </source>
</reference>
<evidence type="ECO:0000313" key="3">
    <source>
        <dbReference type="Proteomes" id="UP000235786"/>
    </source>
</evidence>
<evidence type="ECO:0000313" key="2">
    <source>
        <dbReference type="EMBL" id="PMD28870.1"/>
    </source>
</evidence>
<dbReference type="GO" id="GO:0044550">
    <property type="term" value="P:secondary metabolite biosynthetic process"/>
    <property type="evidence" value="ECO:0007669"/>
    <property type="project" value="TreeGrafter"/>
</dbReference>
<name>A0A2J6QRI0_HYAVF</name>